<evidence type="ECO:0008006" key="4">
    <source>
        <dbReference type="Google" id="ProtNLM"/>
    </source>
</evidence>
<proteinExistence type="predicted"/>
<keyword evidence="1" id="KW-1133">Transmembrane helix</keyword>
<organism evidence="2 3">
    <name type="scientific">Schistocephalus solidus</name>
    <name type="common">Tapeworm</name>
    <dbReference type="NCBI Taxonomy" id="70667"/>
    <lineage>
        <taxon>Eukaryota</taxon>
        <taxon>Metazoa</taxon>
        <taxon>Spiralia</taxon>
        <taxon>Lophotrochozoa</taxon>
        <taxon>Platyhelminthes</taxon>
        <taxon>Cestoda</taxon>
        <taxon>Eucestoda</taxon>
        <taxon>Diphyllobothriidea</taxon>
        <taxon>Diphyllobothriidae</taxon>
        <taxon>Schistocephalus</taxon>
    </lineage>
</organism>
<sequence length="207" mass="22897">MCWRSSLATCCHMVPTRQQWMGRSKFVRPVPLFYEESGKIDLLKTTRDSNRNTLMMEARRLLKRPVLLGIAYFGLAVLLLSLIGLIAASCLIKILLITYATLLGLLLLGQVIGIIVLASQKQSVQCCGLNSGADFGGTNMVICCYLDGSNNLVDSTCAKTQTVVNSFYYTGCYTPLSAEFNSWIHIIIICFAVGIGIQVEDMSFHFF</sequence>
<dbReference type="Proteomes" id="UP000275846">
    <property type="component" value="Unassembled WGS sequence"/>
</dbReference>
<keyword evidence="3" id="KW-1185">Reference proteome</keyword>
<dbReference type="InterPro" id="IPR008952">
    <property type="entry name" value="Tetraspanin_EC2_sf"/>
</dbReference>
<evidence type="ECO:0000256" key="1">
    <source>
        <dbReference type="SAM" id="Phobius"/>
    </source>
</evidence>
<name>A0A3P7BID5_SCHSO</name>
<dbReference type="OrthoDB" id="6279736at2759"/>
<evidence type="ECO:0000313" key="3">
    <source>
        <dbReference type="Proteomes" id="UP000275846"/>
    </source>
</evidence>
<protein>
    <recommendedName>
        <fullName evidence="4">Tetraspanin family</fullName>
    </recommendedName>
</protein>
<dbReference type="SUPFAM" id="SSF48652">
    <property type="entry name" value="Tetraspanin"/>
    <property type="match status" value="1"/>
</dbReference>
<feature type="transmembrane region" description="Helical" evidence="1">
    <location>
        <begin position="66"/>
        <end position="88"/>
    </location>
</feature>
<feature type="transmembrane region" description="Helical" evidence="1">
    <location>
        <begin position="94"/>
        <end position="118"/>
    </location>
</feature>
<gene>
    <name evidence="2" type="ORF">SSLN_LOCUS97</name>
</gene>
<dbReference type="GO" id="GO:0016020">
    <property type="term" value="C:membrane"/>
    <property type="evidence" value="ECO:0007669"/>
    <property type="project" value="InterPro"/>
</dbReference>
<keyword evidence="1" id="KW-0812">Transmembrane</keyword>
<dbReference type="AlphaFoldDB" id="A0A3P7BID5"/>
<keyword evidence="1" id="KW-0472">Membrane</keyword>
<dbReference type="EMBL" id="UYSU01000046">
    <property type="protein sequence ID" value="VDL81435.1"/>
    <property type="molecule type" value="Genomic_DNA"/>
</dbReference>
<accession>A0A3P7BID5</accession>
<feature type="transmembrane region" description="Helical" evidence="1">
    <location>
        <begin position="183"/>
        <end position="199"/>
    </location>
</feature>
<reference evidence="2 3" key="1">
    <citation type="submission" date="2018-11" db="EMBL/GenBank/DDBJ databases">
        <authorList>
            <consortium name="Pathogen Informatics"/>
        </authorList>
    </citation>
    <scope>NUCLEOTIDE SEQUENCE [LARGE SCALE GENOMIC DNA]</scope>
    <source>
        <strain evidence="2 3">NST_G2</strain>
    </source>
</reference>
<evidence type="ECO:0000313" key="2">
    <source>
        <dbReference type="EMBL" id="VDL81435.1"/>
    </source>
</evidence>